<sequence length="36" mass="4458">MIEEMKKLVVSLDEGPRKWLDDHRPEIYKWARAFNR</sequence>
<dbReference type="AlphaFoldDB" id="A0A0A8ZKU6"/>
<name>A0A0A8ZKU6_ARUDO</name>
<reference evidence="1" key="1">
    <citation type="submission" date="2014-09" db="EMBL/GenBank/DDBJ databases">
        <authorList>
            <person name="Magalhaes I.L.F."/>
            <person name="Oliveira U."/>
            <person name="Santos F.R."/>
            <person name="Vidigal T.H.D.A."/>
            <person name="Brescovit A.D."/>
            <person name="Santos A.J."/>
        </authorList>
    </citation>
    <scope>NUCLEOTIDE SEQUENCE</scope>
    <source>
        <tissue evidence="1">Shoot tissue taken approximately 20 cm above the soil surface</tissue>
    </source>
</reference>
<evidence type="ECO:0000313" key="1">
    <source>
        <dbReference type="EMBL" id="JAD35467.1"/>
    </source>
</evidence>
<accession>A0A0A8ZKU6</accession>
<proteinExistence type="predicted"/>
<protein>
    <submittedName>
        <fullName evidence="1">Uncharacterized protein</fullName>
    </submittedName>
</protein>
<reference evidence="1" key="2">
    <citation type="journal article" date="2015" name="Data Brief">
        <title>Shoot transcriptome of the giant reed, Arundo donax.</title>
        <authorList>
            <person name="Barrero R.A."/>
            <person name="Guerrero F.D."/>
            <person name="Moolhuijzen P."/>
            <person name="Goolsby J.A."/>
            <person name="Tidwell J."/>
            <person name="Bellgard S.E."/>
            <person name="Bellgard M.I."/>
        </authorList>
    </citation>
    <scope>NUCLEOTIDE SEQUENCE</scope>
    <source>
        <tissue evidence="1">Shoot tissue taken approximately 20 cm above the soil surface</tissue>
    </source>
</reference>
<organism evidence="1">
    <name type="scientific">Arundo donax</name>
    <name type="common">Giant reed</name>
    <name type="synonym">Donax arundinaceus</name>
    <dbReference type="NCBI Taxonomy" id="35708"/>
    <lineage>
        <taxon>Eukaryota</taxon>
        <taxon>Viridiplantae</taxon>
        <taxon>Streptophyta</taxon>
        <taxon>Embryophyta</taxon>
        <taxon>Tracheophyta</taxon>
        <taxon>Spermatophyta</taxon>
        <taxon>Magnoliopsida</taxon>
        <taxon>Liliopsida</taxon>
        <taxon>Poales</taxon>
        <taxon>Poaceae</taxon>
        <taxon>PACMAD clade</taxon>
        <taxon>Arundinoideae</taxon>
        <taxon>Arundineae</taxon>
        <taxon>Arundo</taxon>
    </lineage>
</organism>
<dbReference type="EMBL" id="GBRH01262428">
    <property type="protein sequence ID" value="JAD35467.1"/>
    <property type="molecule type" value="Transcribed_RNA"/>
</dbReference>